<feature type="chain" id="PRO_5045679165" evidence="1">
    <location>
        <begin position="28"/>
        <end position="181"/>
    </location>
</feature>
<dbReference type="Proteomes" id="UP000776651">
    <property type="component" value="Unassembled WGS sequence"/>
</dbReference>
<organism evidence="2 3">
    <name type="scientific">Qipengyuania pacifica</name>
    <dbReference type="NCBI Taxonomy" id="2860199"/>
    <lineage>
        <taxon>Bacteria</taxon>
        <taxon>Pseudomonadati</taxon>
        <taxon>Pseudomonadota</taxon>
        <taxon>Alphaproteobacteria</taxon>
        <taxon>Sphingomonadales</taxon>
        <taxon>Erythrobacteraceae</taxon>
        <taxon>Qipengyuania</taxon>
    </lineage>
</organism>
<evidence type="ECO:0000313" key="3">
    <source>
        <dbReference type="Proteomes" id="UP000776651"/>
    </source>
</evidence>
<dbReference type="RefSeq" id="WP_221598390.1">
    <property type="nucleotide sequence ID" value="NZ_JAIGNQ010000003.1"/>
</dbReference>
<keyword evidence="3" id="KW-1185">Reference proteome</keyword>
<evidence type="ECO:0000313" key="2">
    <source>
        <dbReference type="EMBL" id="MBX7489185.1"/>
    </source>
</evidence>
<evidence type="ECO:0000256" key="1">
    <source>
        <dbReference type="SAM" id="SignalP"/>
    </source>
</evidence>
<accession>A0ABS7JJ82</accession>
<name>A0ABS7JJ82_9SPHN</name>
<sequence length="181" mass="19085">MQSATGRKMITAAVASLALLQAQAASAQECIAPQDLTDAAIYAVPVIANGFRASCSAQLSPNGFFATQGQAFVAPYEAMQAERWPGAMRAVMVFATSGKEQVDDAGMREMVQNLPPEALRPFVDAILAQKLGESIKPADCGKIERAMELLSPLPPENLGGLLTFVMDVTGNRQPAVCDVDG</sequence>
<reference evidence="2 3" key="1">
    <citation type="submission" date="2021-08" db="EMBL/GenBank/DDBJ databases">
        <title>Comparative Genomics Analysis of the Genus Qipengyuania Reveals Extensive Genetic Diversity and Metabolic Versatility, Including the Description of Fifteen Novel Species.</title>
        <authorList>
            <person name="Liu Y."/>
        </authorList>
    </citation>
    <scope>NUCLEOTIDE SEQUENCE [LARGE SCALE GENOMIC DNA]</scope>
    <source>
        <strain evidence="2 3">GH25</strain>
    </source>
</reference>
<dbReference type="EMBL" id="JAIGNQ010000003">
    <property type="protein sequence ID" value="MBX7489185.1"/>
    <property type="molecule type" value="Genomic_DNA"/>
</dbReference>
<gene>
    <name evidence="2" type="ORF">K3177_11730</name>
</gene>
<keyword evidence="1" id="KW-0732">Signal</keyword>
<proteinExistence type="predicted"/>
<protein>
    <submittedName>
        <fullName evidence="2">Uncharacterized protein</fullName>
    </submittedName>
</protein>
<comment type="caution">
    <text evidence="2">The sequence shown here is derived from an EMBL/GenBank/DDBJ whole genome shotgun (WGS) entry which is preliminary data.</text>
</comment>
<feature type="signal peptide" evidence="1">
    <location>
        <begin position="1"/>
        <end position="27"/>
    </location>
</feature>